<dbReference type="OrthoDB" id="1935484at2759"/>
<dbReference type="InterPro" id="IPR020846">
    <property type="entry name" value="MFS_dom"/>
</dbReference>
<feature type="transmembrane region" description="Helical" evidence="6">
    <location>
        <begin position="368"/>
        <end position="388"/>
    </location>
</feature>
<feature type="transmembrane region" description="Helical" evidence="6">
    <location>
        <begin position="422"/>
        <end position="441"/>
    </location>
</feature>
<evidence type="ECO:0000256" key="1">
    <source>
        <dbReference type="ARBA" id="ARBA00004141"/>
    </source>
</evidence>
<proteinExistence type="predicted"/>
<dbReference type="PANTHER" id="PTHR43791">
    <property type="entry name" value="PERMEASE-RELATED"/>
    <property type="match status" value="1"/>
</dbReference>
<dbReference type="PANTHER" id="PTHR43791:SF65">
    <property type="entry name" value="MAJOR FACILITATOR SUPERFAMILY (MFS) PROFILE DOMAIN-CONTAINING PROTEIN-RELATED"/>
    <property type="match status" value="1"/>
</dbReference>
<keyword evidence="4 6" id="KW-1133">Transmembrane helix</keyword>
<dbReference type="Pfam" id="PF07690">
    <property type="entry name" value="MFS_1"/>
    <property type="match status" value="1"/>
</dbReference>
<dbReference type="InterPro" id="IPR036259">
    <property type="entry name" value="MFS_trans_sf"/>
</dbReference>
<dbReference type="Proteomes" id="UP000092666">
    <property type="component" value="Unassembled WGS sequence"/>
</dbReference>
<organism evidence="8 9">
    <name type="scientific">Kwoniella heveanensis BCC8398</name>
    <dbReference type="NCBI Taxonomy" id="1296120"/>
    <lineage>
        <taxon>Eukaryota</taxon>
        <taxon>Fungi</taxon>
        <taxon>Dikarya</taxon>
        <taxon>Basidiomycota</taxon>
        <taxon>Agaricomycotina</taxon>
        <taxon>Tremellomycetes</taxon>
        <taxon>Tremellales</taxon>
        <taxon>Cryptococcaceae</taxon>
        <taxon>Kwoniella</taxon>
    </lineage>
</organism>
<feature type="domain" description="Major facilitator superfamily (MFS) profile" evidence="7">
    <location>
        <begin position="91"/>
        <end position="550"/>
    </location>
</feature>
<reference evidence="8 9" key="1">
    <citation type="submission" date="2013-07" db="EMBL/GenBank/DDBJ databases">
        <title>The Genome Sequence of Cryptococcus heveanensis BCC8398.</title>
        <authorList>
            <consortium name="The Broad Institute Genome Sequencing Platform"/>
            <person name="Cuomo C."/>
            <person name="Litvintseva A."/>
            <person name="Chen Y."/>
            <person name="Heitman J."/>
            <person name="Sun S."/>
            <person name="Springer D."/>
            <person name="Dromer F."/>
            <person name="Young S.K."/>
            <person name="Zeng Q."/>
            <person name="Gargeya S."/>
            <person name="Fitzgerald M."/>
            <person name="Abouelleil A."/>
            <person name="Alvarado L."/>
            <person name="Berlin A.M."/>
            <person name="Chapman S.B."/>
            <person name="Dewar J."/>
            <person name="Goldberg J."/>
            <person name="Griggs A."/>
            <person name="Gujja S."/>
            <person name="Hansen M."/>
            <person name="Howarth C."/>
            <person name="Imamovic A."/>
            <person name="Larimer J."/>
            <person name="McCowan C."/>
            <person name="Murphy C."/>
            <person name="Pearson M."/>
            <person name="Priest M."/>
            <person name="Roberts A."/>
            <person name="Saif S."/>
            <person name="Shea T."/>
            <person name="Sykes S."/>
            <person name="Wortman J."/>
            <person name="Nusbaum C."/>
            <person name="Birren B."/>
        </authorList>
    </citation>
    <scope>NUCLEOTIDE SEQUENCE [LARGE SCALE GENOMIC DNA]</scope>
    <source>
        <strain evidence="8 9">BCC8398</strain>
    </source>
</reference>
<dbReference type="SUPFAM" id="SSF103473">
    <property type="entry name" value="MFS general substrate transporter"/>
    <property type="match status" value="1"/>
</dbReference>
<name>A0A1B9GNB9_9TREE</name>
<accession>A0A1B9GNB9</accession>
<dbReference type="InterPro" id="IPR011701">
    <property type="entry name" value="MFS"/>
</dbReference>
<feature type="transmembrane region" description="Helical" evidence="6">
    <location>
        <begin position="332"/>
        <end position="356"/>
    </location>
</feature>
<dbReference type="EMBL" id="KI669508">
    <property type="protein sequence ID" value="OCF32497.1"/>
    <property type="molecule type" value="Genomic_DNA"/>
</dbReference>
<dbReference type="AlphaFoldDB" id="A0A1B9GNB9"/>
<evidence type="ECO:0000313" key="8">
    <source>
        <dbReference type="EMBL" id="OCF32497.1"/>
    </source>
</evidence>
<feature type="transmembrane region" description="Helical" evidence="6">
    <location>
        <begin position="394"/>
        <end position="415"/>
    </location>
</feature>
<protein>
    <recommendedName>
        <fullName evidence="7">Major facilitator superfamily (MFS) profile domain-containing protein</fullName>
    </recommendedName>
</protein>
<dbReference type="GO" id="GO:0016020">
    <property type="term" value="C:membrane"/>
    <property type="evidence" value="ECO:0007669"/>
    <property type="project" value="UniProtKB-SubCell"/>
</dbReference>
<feature type="transmembrane region" description="Helical" evidence="6">
    <location>
        <begin position="491"/>
        <end position="510"/>
    </location>
</feature>
<dbReference type="PROSITE" id="PS50850">
    <property type="entry name" value="MFS"/>
    <property type="match status" value="1"/>
</dbReference>
<sequence>MATDAIAPIVDTHNVTNRRTNLPVSESIQSDKDFSVKGDVESPLSFESVSEINVAFYEPPDSYESKHRWDPKATWTEEEERKLRRRLDWKVAAVACLCFGALQLDRGNITNALSDNMLKDLNLTTKEYNYGMTLFYVSFLSAELPSQMISKKLGSDVWIPIQMMGWSVVAIAQCGLKGKSTFYATRSLLGLLEGGFIADTILYLSYYYTAAELTIRLSWFWVSLTTTTIIGSFLAAGLLKLRGHHGLEGWRWLFLIEGVLTFLIGAWAFYYLPASPTQTQGKFNRKKWFNEREETIIVNKVLRDDPTKSSMHNREGLNLKDLWLSLTDFDMWPLYLIGLTAFIAPSTVNAYFTLTLKSLGYTTFQTNLLTIPSNVLFIIFNLSLAFISRRTNQRLLATLVQPVWALVFLIVLVTIPDNVNRWAKWAIVSLLQAYPYAHPILVSMNSMNAGSVRTRTVASSVYNMFVQAASLVASNIYQPTDAPYYHKGNRVLIGISCASIFLILFSKLWFKWRNSQRAKIWDHWTIPEKEEYLRTTTDKGNKRLDFRFLH</sequence>
<evidence type="ECO:0000256" key="6">
    <source>
        <dbReference type="SAM" id="Phobius"/>
    </source>
</evidence>
<dbReference type="FunFam" id="1.20.1250.20:FF:000106">
    <property type="entry name" value="MFS transporter, putative"/>
    <property type="match status" value="1"/>
</dbReference>
<evidence type="ECO:0000256" key="4">
    <source>
        <dbReference type="ARBA" id="ARBA00022989"/>
    </source>
</evidence>
<gene>
    <name evidence="8" type="ORF">I316_05925</name>
</gene>
<reference evidence="9" key="2">
    <citation type="submission" date="2013-12" db="EMBL/GenBank/DDBJ databases">
        <title>Evolution of pathogenesis and genome organization in the Tremellales.</title>
        <authorList>
            <person name="Cuomo C."/>
            <person name="Litvintseva A."/>
            <person name="Heitman J."/>
            <person name="Chen Y."/>
            <person name="Sun S."/>
            <person name="Springer D."/>
            <person name="Dromer F."/>
            <person name="Young S."/>
            <person name="Zeng Q."/>
            <person name="Chapman S."/>
            <person name="Gujja S."/>
            <person name="Saif S."/>
            <person name="Birren B."/>
        </authorList>
    </citation>
    <scope>NUCLEOTIDE SEQUENCE [LARGE SCALE GENOMIC DNA]</scope>
    <source>
        <strain evidence="9">BCC8398</strain>
    </source>
</reference>
<feature type="transmembrane region" description="Helical" evidence="6">
    <location>
        <begin position="220"/>
        <end position="239"/>
    </location>
</feature>
<comment type="subcellular location">
    <subcellularLocation>
        <location evidence="1">Membrane</location>
        <topology evidence="1">Multi-pass membrane protein</topology>
    </subcellularLocation>
</comment>
<keyword evidence="2" id="KW-0813">Transport</keyword>
<feature type="transmembrane region" description="Helical" evidence="6">
    <location>
        <begin position="251"/>
        <end position="272"/>
    </location>
</feature>
<evidence type="ECO:0000256" key="5">
    <source>
        <dbReference type="ARBA" id="ARBA00023136"/>
    </source>
</evidence>
<dbReference type="Gene3D" id="1.20.1250.20">
    <property type="entry name" value="MFS general substrate transporter like domains"/>
    <property type="match status" value="2"/>
</dbReference>
<dbReference type="GO" id="GO:0022857">
    <property type="term" value="F:transmembrane transporter activity"/>
    <property type="evidence" value="ECO:0007669"/>
    <property type="project" value="InterPro"/>
</dbReference>
<feature type="transmembrane region" description="Helical" evidence="6">
    <location>
        <begin position="188"/>
        <end position="208"/>
    </location>
</feature>
<evidence type="ECO:0000313" key="9">
    <source>
        <dbReference type="Proteomes" id="UP000092666"/>
    </source>
</evidence>
<keyword evidence="5 6" id="KW-0472">Membrane</keyword>
<keyword evidence="3 6" id="KW-0812">Transmembrane</keyword>
<keyword evidence="9" id="KW-1185">Reference proteome</keyword>
<evidence type="ECO:0000259" key="7">
    <source>
        <dbReference type="PROSITE" id="PS50850"/>
    </source>
</evidence>
<evidence type="ECO:0000256" key="2">
    <source>
        <dbReference type="ARBA" id="ARBA00022448"/>
    </source>
</evidence>
<evidence type="ECO:0000256" key="3">
    <source>
        <dbReference type="ARBA" id="ARBA00022692"/>
    </source>
</evidence>